<evidence type="ECO:0000313" key="3">
    <source>
        <dbReference type="Proteomes" id="UP000192277"/>
    </source>
</evidence>
<evidence type="ECO:0000313" key="2">
    <source>
        <dbReference type="EMBL" id="OQP51397.1"/>
    </source>
</evidence>
<dbReference type="RefSeq" id="WP_014219916.1">
    <property type="nucleotide sequence ID" value="NZ_LWBO01000005.1"/>
</dbReference>
<feature type="signal peptide" evidence="1">
    <location>
        <begin position="1"/>
        <end position="25"/>
    </location>
</feature>
<organism evidence="2 3">
    <name type="scientific">Niastella koreensis</name>
    <dbReference type="NCBI Taxonomy" id="354356"/>
    <lineage>
        <taxon>Bacteria</taxon>
        <taxon>Pseudomonadati</taxon>
        <taxon>Bacteroidota</taxon>
        <taxon>Chitinophagia</taxon>
        <taxon>Chitinophagales</taxon>
        <taxon>Chitinophagaceae</taxon>
        <taxon>Niastella</taxon>
    </lineage>
</organism>
<keyword evidence="1" id="KW-0732">Signal</keyword>
<reference evidence="2 3" key="1">
    <citation type="submission" date="2016-04" db="EMBL/GenBank/DDBJ databases">
        <authorList>
            <person name="Chen L."/>
            <person name="Zhuang W."/>
            <person name="Wang G."/>
        </authorList>
    </citation>
    <scope>NUCLEOTIDE SEQUENCE [LARGE SCALE GENOMIC DNA]</scope>
    <source>
        <strain evidence="3">GR20</strain>
    </source>
</reference>
<sequence length="246" mass="28437">MKTTIIYCYLLLLLAAVSSCGKDSANNNASHKLKTYTEDITAVGGHVVETYNVNYDEKDRITSIESTTKPGHRLVYQYSAENSFTFDKIEDNNVISHNLYFINSLSLIDSTYGYNNMRDTESVKFVYDVDKKLIKQKQYLISYLLPPVLYNTITFQYDIKGVLTKESDSYYETSYGYDKALQNTVQLEPFYFPFKEELPSHTFTTRFGTTVQTEHTYTFDDKNRLINEKAAGSDGRITIRSYTYEQ</sequence>
<dbReference type="EMBL" id="LWBO01000005">
    <property type="protein sequence ID" value="OQP51397.1"/>
    <property type="molecule type" value="Genomic_DNA"/>
</dbReference>
<dbReference type="PROSITE" id="PS51257">
    <property type="entry name" value="PROKAR_LIPOPROTEIN"/>
    <property type="match status" value="1"/>
</dbReference>
<evidence type="ECO:0008006" key="4">
    <source>
        <dbReference type="Google" id="ProtNLM"/>
    </source>
</evidence>
<protein>
    <recommendedName>
        <fullName evidence="4">DUF4595 domain-containing protein</fullName>
    </recommendedName>
</protein>
<proteinExistence type="predicted"/>
<keyword evidence="3" id="KW-1185">Reference proteome</keyword>
<gene>
    <name evidence="2" type="ORF">A4D02_25055</name>
</gene>
<feature type="chain" id="PRO_5045893718" description="DUF4595 domain-containing protein" evidence="1">
    <location>
        <begin position="26"/>
        <end position="246"/>
    </location>
</feature>
<dbReference type="Proteomes" id="UP000192277">
    <property type="component" value="Unassembled WGS sequence"/>
</dbReference>
<name>A0ABX3NZC0_9BACT</name>
<accession>A0ABX3NZC0</accession>
<evidence type="ECO:0000256" key="1">
    <source>
        <dbReference type="SAM" id="SignalP"/>
    </source>
</evidence>
<comment type="caution">
    <text evidence="2">The sequence shown here is derived from an EMBL/GenBank/DDBJ whole genome shotgun (WGS) entry which is preliminary data.</text>
</comment>